<organism evidence="1 2">
    <name type="scientific">Luteolibacter luteus</name>
    <dbReference type="NCBI Taxonomy" id="2728835"/>
    <lineage>
        <taxon>Bacteria</taxon>
        <taxon>Pseudomonadati</taxon>
        <taxon>Verrucomicrobiota</taxon>
        <taxon>Verrucomicrobiia</taxon>
        <taxon>Verrucomicrobiales</taxon>
        <taxon>Verrucomicrobiaceae</taxon>
        <taxon>Luteolibacter</taxon>
    </lineage>
</organism>
<dbReference type="RefSeq" id="WP_169452676.1">
    <property type="nucleotide sequence ID" value="NZ_CP051774.1"/>
</dbReference>
<dbReference type="Proteomes" id="UP000501812">
    <property type="component" value="Chromosome"/>
</dbReference>
<dbReference type="PROSITE" id="PS51318">
    <property type="entry name" value="TAT"/>
    <property type="match status" value="1"/>
</dbReference>
<dbReference type="AlphaFoldDB" id="A0A858RCP0"/>
<dbReference type="PANTHER" id="PTHR43737:SF1">
    <property type="entry name" value="DUF1501 DOMAIN-CONTAINING PROTEIN"/>
    <property type="match status" value="1"/>
</dbReference>
<proteinExistence type="predicted"/>
<accession>A0A858RCP0</accession>
<name>A0A858RCP0_9BACT</name>
<dbReference type="Pfam" id="PF07394">
    <property type="entry name" value="DUF1501"/>
    <property type="match status" value="1"/>
</dbReference>
<keyword evidence="2" id="KW-1185">Reference proteome</keyword>
<reference evidence="1 2" key="1">
    <citation type="submission" date="2020-04" db="EMBL/GenBank/DDBJ databases">
        <title>Luteolibacter sp. G-1-1-1 isolated from soil.</title>
        <authorList>
            <person name="Dahal R.H."/>
        </authorList>
    </citation>
    <scope>NUCLEOTIDE SEQUENCE [LARGE SCALE GENOMIC DNA]</scope>
    <source>
        <strain evidence="1 2">G-1-1-1</strain>
    </source>
</reference>
<evidence type="ECO:0000313" key="2">
    <source>
        <dbReference type="Proteomes" id="UP000501812"/>
    </source>
</evidence>
<evidence type="ECO:0000313" key="1">
    <source>
        <dbReference type="EMBL" id="QJE94455.1"/>
    </source>
</evidence>
<dbReference type="InterPro" id="IPR006311">
    <property type="entry name" value="TAT_signal"/>
</dbReference>
<dbReference type="InterPro" id="IPR010869">
    <property type="entry name" value="DUF1501"/>
</dbReference>
<dbReference type="PANTHER" id="PTHR43737">
    <property type="entry name" value="BLL7424 PROTEIN"/>
    <property type="match status" value="1"/>
</dbReference>
<gene>
    <name evidence="1" type="ORF">HHL09_01180</name>
</gene>
<protein>
    <submittedName>
        <fullName evidence="1">DUF1501 domain-containing protein</fullName>
    </submittedName>
</protein>
<dbReference type="KEGG" id="luo:HHL09_01180"/>
<dbReference type="EMBL" id="CP051774">
    <property type="protein sequence ID" value="QJE94455.1"/>
    <property type="molecule type" value="Genomic_DNA"/>
</dbReference>
<sequence>MKKHQKEDRIRRRDFLRQSACASLGVTGLVNALCQMRLIGAAAAQAPPATDYKALVCLFLNGGHDSNNLLVPAGTASAGSLRADYVNGRGVLALPSGDLNSLVLPTGTKAFQRHHGSSTGQLGLHPAASDLATLFHRKDLAVISNVGTLAYPVASRAEYDSGNVPLPPQLFSHSDQQTQWQSSVPDQAFASGWGGRAADLLHSSYNSATSKVSMSISLAGVNSFQIGTSGQVTQYTVGEDGSVPFSGFGTGYADALNANGSYKSTVSGVRLKAFDDIMKLTHANLHEEEYKRVVVRARAAESSIGAALTAATASGVDFDTLFTNATTRLGNQLKMVAKLIAGRGVLGNNRQIFFCQIGGFDTHQTLLASHGDLITELNQSLAAFAATLQALGVWDNVVTFTASDFNRTFTPNSTDPAKAGSDHAWGSHAIVLGGAVKGGDVFGHFPSLKIGNASGSIDAGSANRGRWIPTTSVDQYSSVLAKWFGATTNDLEAIFPNLNRFDDPALSSANLEFL</sequence>